<reference evidence="1" key="1">
    <citation type="submission" date="2021-01" db="EMBL/GenBank/DDBJ databases">
        <title>Adiantum capillus-veneris genome.</title>
        <authorList>
            <person name="Fang Y."/>
            <person name="Liao Q."/>
        </authorList>
    </citation>
    <scope>NUCLEOTIDE SEQUENCE</scope>
    <source>
        <strain evidence="1">H3</strain>
        <tissue evidence="1">Leaf</tissue>
    </source>
</reference>
<comment type="caution">
    <text evidence="1">The sequence shown here is derived from an EMBL/GenBank/DDBJ whole genome shotgun (WGS) entry which is preliminary data.</text>
</comment>
<dbReference type="Proteomes" id="UP000886520">
    <property type="component" value="Chromosome 21"/>
</dbReference>
<dbReference type="EMBL" id="JABFUD020000021">
    <property type="protein sequence ID" value="KAI5063319.1"/>
    <property type="molecule type" value="Genomic_DNA"/>
</dbReference>
<keyword evidence="2" id="KW-1185">Reference proteome</keyword>
<organism evidence="1 2">
    <name type="scientific">Adiantum capillus-veneris</name>
    <name type="common">Maidenhair fern</name>
    <dbReference type="NCBI Taxonomy" id="13818"/>
    <lineage>
        <taxon>Eukaryota</taxon>
        <taxon>Viridiplantae</taxon>
        <taxon>Streptophyta</taxon>
        <taxon>Embryophyta</taxon>
        <taxon>Tracheophyta</taxon>
        <taxon>Polypodiopsida</taxon>
        <taxon>Polypodiidae</taxon>
        <taxon>Polypodiales</taxon>
        <taxon>Pteridineae</taxon>
        <taxon>Pteridaceae</taxon>
        <taxon>Vittarioideae</taxon>
        <taxon>Adiantum</taxon>
    </lineage>
</organism>
<accession>A0A9D4U889</accession>
<dbReference type="AlphaFoldDB" id="A0A9D4U889"/>
<proteinExistence type="predicted"/>
<evidence type="ECO:0000313" key="2">
    <source>
        <dbReference type="Proteomes" id="UP000886520"/>
    </source>
</evidence>
<protein>
    <submittedName>
        <fullName evidence="1">Uncharacterized protein</fullName>
    </submittedName>
</protein>
<sequence>MITSVEKEATPLQRGIFASIYGSPLLASPGSPPSASPRLLSLLFIFSSTGSIGGLPFFDQFHRADGHLEYFENTLSCLYRVFQVWKSSNQIAAAAFYAVVVSTASN</sequence>
<name>A0A9D4U889_ADICA</name>
<evidence type="ECO:0000313" key="1">
    <source>
        <dbReference type="EMBL" id="KAI5063319.1"/>
    </source>
</evidence>
<gene>
    <name evidence="1" type="ORF">GOP47_0021866</name>
</gene>